<evidence type="ECO:0000256" key="4">
    <source>
        <dbReference type="ARBA" id="ARBA00022692"/>
    </source>
</evidence>
<keyword evidence="11" id="KW-0328">Glycosyltransferase</keyword>
<dbReference type="InterPro" id="IPR004263">
    <property type="entry name" value="Exostosin"/>
</dbReference>
<evidence type="ECO:0000256" key="6">
    <source>
        <dbReference type="ARBA" id="ARBA00022989"/>
    </source>
</evidence>
<feature type="domain" description="Glycosyl transferase 64" evidence="10">
    <location>
        <begin position="393"/>
        <end position="489"/>
    </location>
</feature>
<evidence type="ECO:0000256" key="2">
    <source>
        <dbReference type="ARBA" id="ARBA00010271"/>
    </source>
</evidence>
<dbReference type="GO" id="GO:0015012">
    <property type="term" value="P:heparan sulfate proteoglycan biosynthetic process"/>
    <property type="evidence" value="ECO:0007669"/>
    <property type="project" value="UniProtKB-ARBA"/>
</dbReference>
<protein>
    <submittedName>
        <fullName evidence="11">EXTL3</fullName>
        <ecNumber evidence="11">2.4.1.223</ecNumber>
        <ecNumber evidence="11">2.4.1.224</ecNumber>
    </submittedName>
</protein>
<evidence type="ECO:0000259" key="10">
    <source>
        <dbReference type="Pfam" id="PF09258"/>
    </source>
</evidence>
<dbReference type="Gene3D" id="3.90.550.10">
    <property type="entry name" value="Spore Coat Polysaccharide Biosynthesis Protein SpsA, Chain A"/>
    <property type="match status" value="1"/>
</dbReference>
<organism evidence="11 12">
    <name type="scientific">Mytilus coruscus</name>
    <name type="common">Sea mussel</name>
    <dbReference type="NCBI Taxonomy" id="42192"/>
    <lineage>
        <taxon>Eukaryota</taxon>
        <taxon>Metazoa</taxon>
        <taxon>Spiralia</taxon>
        <taxon>Lophotrochozoa</taxon>
        <taxon>Mollusca</taxon>
        <taxon>Bivalvia</taxon>
        <taxon>Autobranchia</taxon>
        <taxon>Pteriomorphia</taxon>
        <taxon>Mytilida</taxon>
        <taxon>Mytiloidea</taxon>
        <taxon>Mytilidae</taxon>
        <taxon>Mytilinae</taxon>
        <taxon>Mytilus</taxon>
    </lineage>
</organism>
<comment type="subcellular location">
    <subcellularLocation>
        <location evidence="1">Endoplasmic reticulum membrane</location>
        <topology evidence="1">Single-pass type II membrane protein</topology>
    </subcellularLocation>
</comment>
<evidence type="ECO:0000256" key="1">
    <source>
        <dbReference type="ARBA" id="ARBA00004648"/>
    </source>
</evidence>
<feature type="domain" description="Exostosin GT47" evidence="9">
    <location>
        <begin position="79"/>
        <end position="336"/>
    </location>
</feature>
<keyword evidence="12" id="KW-1185">Reference proteome</keyword>
<name>A0A6J8D557_MYTCO</name>
<evidence type="ECO:0000259" key="9">
    <source>
        <dbReference type="Pfam" id="PF03016"/>
    </source>
</evidence>
<keyword evidence="8" id="KW-1015">Disulfide bond</keyword>
<dbReference type="EC" id="2.4.1.223" evidence="11"/>
<reference evidence="11 12" key="1">
    <citation type="submission" date="2020-06" db="EMBL/GenBank/DDBJ databases">
        <authorList>
            <person name="Li R."/>
            <person name="Bekaert M."/>
        </authorList>
    </citation>
    <scope>NUCLEOTIDE SEQUENCE [LARGE SCALE GENOMIC DNA]</scope>
    <source>
        <strain evidence="12">wild</strain>
    </source>
</reference>
<dbReference type="InterPro" id="IPR015338">
    <property type="entry name" value="GT64_dom"/>
</dbReference>
<keyword evidence="3 11" id="KW-0808">Transferase</keyword>
<accession>A0A6J8D557</accession>
<keyword evidence="5" id="KW-0256">Endoplasmic reticulum</keyword>
<proteinExistence type="inferred from homology"/>
<gene>
    <name evidence="11" type="ORF">MCOR_36749</name>
</gene>
<comment type="similarity">
    <text evidence="2">Belongs to the glycosyltransferase 47 family.</text>
</comment>
<dbReference type="GO" id="GO:0050508">
    <property type="term" value="F:glucuronosyl-N-acetylglucosaminyl-proteoglycan 4-alpha-N-acetylglucosaminyltransferase activity"/>
    <property type="evidence" value="ECO:0007669"/>
    <property type="project" value="UniProtKB-EC"/>
</dbReference>
<keyword evidence="4" id="KW-0812">Transmembrane</keyword>
<dbReference type="OrthoDB" id="1924787at2759"/>
<evidence type="ECO:0000313" key="12">
    <source>
        <dbReference type="Proteomes" id="UP000507470"/>
    </source>
</evidence>
<evidence type="ECO:0000256" key="8">
    <source>
        <dbReference type="ARBA" id="ARBA00023157"/>
    </source>
</evidence>
<dbReference type="InterPro" id="IPR029044">
    <property type="entry name" value="Nucleotide-diphossugar_trans"/>
</dbReference>
<evidence type="ECO:0000256" key="3">
    <source>
        <dbReference type="ARBA" id="ARBA00022679"/>
    </source>
</evidence>
<sequence>MDNNSFWCMASKYLIIYIISWNCFDKITTRNASAQDEEGKVRVITYTLLKKAVMDLKSDSTECTMTSCFNFTKCSVTEGLRVYFYCFDSAFSSKFTVLNLFHTGNIYITSDPSEACLFVIDTSKFVDCNHNKNINAQILNMSSWDIDGTNHILINLEAKHGNVDTFRHFTAARTIKAQSNFVETNFRPGYDIVIPEISKMDTRETSRPFKRSFLFSFLGFFSGNLHNHGRFNVNDVVKYFNNIQSKLDNNIYIKTTCKYFNSGAINDEFLVCMNESERMNVLKRSTFSLILPSINISHKSTEVMQFRITEALKFGAIPVVFGDDIVLPFKEIFDWRMLPLLYLCLRYRTFIIGKPLISHLYSSLENMDPKKKDKESGPNNITHYEGGRSYEQFTIVMLLYDRMDVMLENIASLKGLPFLSKVIIIWNNPINSSIQLTWPEIGVPIHLIRTPRNSLNNRYLPYDLIQTDAILSLDDDCIMKHDDILLAFR</sequence>
<evidence type="ECO:0000313" key="11">
    <source>
        <dbReference type="EMBL" id="CAC5402807.1"/>
    </source>
</evidence>
<dbReference type="PANTHER" id="PTHR48261:SF2">
    <property type="entry name" value="ACETYLGLUCOSAMINYLTRANSFERASE"/>
    <property type="match status" value="1"/>
</dbReference>
<dbReference type="InterPro" id="IPR040911">
    <property type="entry name" value="Exostosin_GT47"/>
</dbReference>
<dbReference type="Pfam" id="PF03016">
    <property type="entry name" value="Exostosin_GT47"/>
    <property type="match status" value="1"/>
</dbReference>
<dbReference type="AlphaFoldDB" id="A0A6J8D557"/>
<keyword evidence="6" id="KW-1133">Transmembrane helix</keyword>
<dbReference type="EMBL" id="CACVKT020006642">
    <property type="protein sequence ID" value="CAC5402807.1"/>
    <property type="molecule type" value="Genomic_DNA"/>
</dbReference>
<dbReference type="GO" id="GO:0001888">
    <property type="term" value="F:glucuronyl-galactosyl-proteoglycan 4-alpha-N-acetylglucosaminyltransferase activity"/>
    <property type="evidence" value="ECO:0007669"/>
    <property type="project" value="UniProtKB-EC"/>
</dbReference>
<dbReference type="Proteomes" id="UP000507470">
    <property type="component" value="Unassembled WGS sequence"/>
</dbReference>
<keyword evidence="7" id="KW-0472">Membrane</keyword>
<dbReference type="SUPFAM" id="SSF53448">
    <property type="entry name" value="Nucleotide-diphospho-sugar transferases"/>
    <property type="match status" value="1"/>
</dbReference>
<dbReference type="Pfam" id="PF09258">
    <property type="entry name" value="Glyco_transf_64"/>
    <property type="match status" value="1"/>
</dbReference>
<dbReference type="GO" id="GO:0005789">
    <property type="term" value="C:endoplasmic reticulum membrane"/>
    <property type="evidence" value="ECO:0007669"/>
    <property type="project" value="UniProtKB-SubCell"/>
</dbReference>
<dbReference type="EC" id="2.4.1.224" evidence="11"/>
<evidence type="ECO:0000256" key="7">
    <source>
        <dbReference type="ARBA" id="ARBA00023136"/>
    </source>
</evidence>
<dbReference type="PANTHER" id="PTHR48261">
    <property type="entry name" value="ACETYLGLUCOSAMINYLTRANSFERASE"/>
    <property type="match status" value="1"/>
</dbReference>
<evidence type="ECO:0000256" key="5">
    <source>
        <dbReference type="ARBA" id="ARBA00022824"/>
    </source>
</evidence>